<reference evidence="1" key="1">
    <citation type="submission" date="2020-09" db="EMBL/GenBank/DDBJ databases">
        <title>De no assembly of potato wild relative species, Solanum commersonii.</title>
        <authorList>
            <person name="Cho K."/>
        </authorList>
    </citation>
    <scope>NUCLEOTIDE SEQUENCE</scope>
    <source>
        <strain evidence="1">LZ3.2</strain>
        <tissue evidence="1">Leaf</tissue>
    </source>
</reference>
<dbReference type="Proteomes" id="UP000824120">
    <property type="component" value="Unassembled WGS sequence"/>
</dbReference>
<keyword evidence="2" id="KW-1185">Reference proteome</keyword>
<accession>A0A9J5VYS1</accession>
<dbReference type="AlphaFoldDB" id="A0A9J5VYS1"/>
<name>A0A9J5VYS1_SOLCO</name>
<dbReference type="EMBL" id="JACXVP010000158">
    <property type="protein sequence ID" value="KAG5568328.1"/>
    <property type="molecule type" value="Genomic_DNA"/>
</dbReference>
<organism evidence="1 2">
    <name type="scientific">Solanum commersonii</name>
    <name type="common">Commerson's wild potato</name>
    <name type="synonym">Commerson's nightshade</name>
    <dbReference type="NCBI Taxonomy" id="4109"/>
    <lineage>
        <taxon>Eukaryota</taxon>
        <taxon>Viridiplantae</taxon>
        <taxon>Streptophyta</taxon>
        <taxon>Embryophyta</taxon>
        <taxon>Tracheophyta</taxon>
        <taxon>Spermatophyta</taxon>
        <taxon>Magnoliopsida</taxon>
        <taxon>eudicotyledons</taxon>
        <taxon>Gunneridae</taxon>
        <taxon>Pentapetalae</taxon>
        <taxon>asterids</taxon>
        <taxon>lamiids</taxon>
        <taxon>Solanales</taxon>
        <taxon>Solanaceae</taxon>
        <taxon>Solanoideae</taxon>
        <taxon>Solaneae</taxon>
        <taxon>Solanum</taxon>
    </lineage>
</organism>
<evidence type="ECO:0000313" key="1">
    <source>
        <dbReference type="EMBL" id="KAG5568328.1"/>
    </source>
</evidence>
<evidence type="ECO:0000313" key="2">
    <source>
        <dbReference type="Proteomes" id="UP000824120"/>
    </source>
</evidence>
<comment type="caution">
    <text evidence="1">The sequence shown here is derived from an EMBL/GenBank/DDBJ whole genome shotgun (WGS) entry which is preliminary data.</text>
</comment>
<proteinExistence type="predicted"/>
<protein>
    <submittedName>
        <fullName evidence="1">Uncharacterized protein</fullName>
    </submittedName>
</protein>
<gene>
    <name evidence="1" type="ORF">H5410_064653</name>
</gene>
<sequence>MFQQPIILHFQFPQPTKSISIHKSNTRNPFQKPIQTIIPTLQQYIQLQYQTHRPCIHHLHTSSSSEIPKKYEISAQLPSLRKLSLMACPILN</sequence>